<gene>
    <name evidence="1" type="ORF">AVEN_129658_1</name>
    <name evidence="3" type="ORF">AVEN_15392_1</name>
    <name evidence="2" type="ORF">AVEN_218820_1</name>
    <name evidence="4" type="ORF">AVEN_241941_1</name>
</gene>
<organism evidence="2 5">
    <name type="scientific">Araneus ventricosus</name>
    <name type="common">Orbweaver spider</name>
    <name type="synonym">Epeira ventricosa</name>
    <dbReference type="NCBI Taxonomy" id="182803"/>
    <lineage>
        <taxon>Eukaryota</taxon>
        <taxon>Metazoa</taxon>
        <taxon>Ecdysozoa</taxon>
        <taxon>Arthropoda</taxon>
        <taxon>Chelicerata</taxon>
        <taxon>Arachnida</taxon>
        <taxon>Araneae</taxon>
        <taxon>Araneomorphae</taxon>
        <taxon>Entelegynae</taxon>
        <taxon>Araneoidea</taxon>
        <taxon>Araneidae</taxon>
        <taxon>Araneus</taxon>
    </lineage>
</organism>
<dbReference type="EMBL" id="BGPR01061081">
    <property type="protein sequence ID" value="GBO36798.1"/>
    <property type="molecule type" value="Genomic_DNA"/>
</dbReference>
<evidence type="ECO:0000313" key="2">
    <source>
        <dbReference type="EMBL" id="GBN64524.1"/>
    </source>
</evidence>
<keyword evidence="5" id="KW-1185">Reference proteome</keyword>
<dbReference type="AlphaFoldDB" id="A0A4Y2QME5"/>
<comment type="caution">
    <text evidence="2">The sequence shown here is derived from an EMBL/GenBank/DDBJ whole genome shotgun (WGS) entry which is preliminary data.</text>
</comment>
<name>A0A4Y2QME5_ARAVE</name>
<dbReference type="Proteomes" id="UP000499080">
    <property type="component" value="Unassembled WGS sequence"/>
</dbReference>
<evidence type="ECO:0000313" key="5">
    <source>
        <dbReference type="Proteomes" id="UP000499080"/>
    </source>
</evidence>
<dbReference type="EMBL" id="BGPR01014275">
    <property type="protein sequence ID" value="GBN64512.1"/>
    <property type="molecule type" value="Genomic_DNA"/>
</dbReference>
<sequence>MRTFEPLICTVSAPTLDFHQNLDSNPRPSYPEVEKMSPGHRLYLVQEVPLSVWTSNVTFVSVTELKILLHYKMSINERGQLDFSKGSTRKLAEEARPEFSIGTVNP</sequence>
<reference evidence="2 5" key="1">
    <citation type="journal article" date="2019" name="Sci. Rep.">
        <title>Orb-weaving spider Araneus ventricosus genome elucidates the spidroin gene catalogue.</title>
        <authorList>
            <person name="Kono N."/>
            <person name="Nakamura H."/>
            <person name="Ohtoshi R."/>
            <person name="Moran D.A.P."/>
            <person name="Shinohara A."/>
            <person name="Yoshida Y."/>
            <person name="Fujiwara M."/>
            <person name="Mori M."/>
            <person name="Tomita M."/>
            <person name="Arakawa K."/>
        </authorList>
    </citation>
    <scope>NUCLEOTIDE SEQUENCE [LARGE SCALE GENOMIC DNA]</scope>
</reference>
<proteinExistence type="predicted"/>
<dbReference type="EMBL" id="BGPR01061153">
    <property type="protein sequence ID" value="GBO36878.1"/>
    <property type="molecule type" value="Genomic_DNA"/>
</dbReference>
<protein>
    <submittedName>
        <fullName evidence="2">Uncharacterized protein</fullName>
    </submittedName>
</protein>
<evidence type="ECO:0000313" key="3">
    <source>
        <dbReference type="EMBL" id="GBO36798.1"/>
    </source>
</evidence>
<evidence type="ECO:0000313" key="1">
    <source>
        <dbReference type="EMBL" id="GBN64512.1"/>
    </source>
</evidence>
<dbReference type="EMBL" id="BGPR01014278">
    <property type="protein sequence ID" value="GBN64524.1"/>
    <property type="molecule type" value="Genomic_DNA"/>
</dbReference>
<evidence type="ECO:0000313" key="4">
    <source>
        <dbReference type="EMBL" id="GBO36878.1"/>
    </source>
</evidence>
<accession>A0A4Y2QME5</accession>